<evidence type="ECO:0000313" key="2">
    <source>
        <dbReference type="EMBL" id="KIO10237.1"/>
    </source>
</evidence>
<proteinExistence type="predicted"/>
<dbReference type="HOGENOM" id="CLU_2498785_0_0_1"/>
<reference evidence="3" key="2">
    <citation type="submission" date="2015-01" db="EMBL/GenBank/DDBJ databases">
        <title>Evolutionary Origins and Diversification of the Mycorrhizal Mutualists.</title>
        <authorList>
            <consortium name="DOE Joint Genome Institute"/>
            <consortium name="Mycorrhizal Genomics Consortium"/>
            <person name="Kohler A."/>
            <person name="Kuo A."/>
            <person name="Nagy L.G."/>
            <person name="Floudas D."/>
            <person name="Copeland A."/>
            <person name="Barry K.W."/>
            <person name="Cichocki N."/>
            <person name="Veneault-Fourrey C."/>
            <person name="LaButti K."/>
            <person name="Lindquist E.A."/>
            <person name="Lipzen A."/>
            <person name="Lundell T."/>
            <person name="Morin E."/>
            <person name="Murat C."/>
            <person name="Riley R."/>
            <person name="Ohm R."/>
            <person name="Sun H."/>
            <person name="Tunlid A."/>
            <person name="Henrissat B."/>
            <person name="Grigoriev I.V."/>
            <person name="Hibbett D.S."/>
            <person name="Martin F."/>
        </authorList>
    </citation>
    <scope>NUCLEOTIDE SEQUENCE [LARGE SCALE GENOMIC DNA]</scope>
    <source>
        <strain evidence="3">Marx 270</strain>
    </source>
</reference>
<feature type="region of interest" description="Disordered" evidence="1">
    <location>
        <begin position="1"/>
        <end position="38"/>
    </location>
</feature>
<name>A0A0C3KKV8_PISTI</name>
<gene>
    <name evidence="2" type="ORF">M404DRAFT_995431</name>
</gene>
<feature type="compositionally biased region" description="Low complexity" evidence="1">
    <location>
        <begin position="11"/>
        <end position="20"/>
    </location>
</feature>
<feature type="compositionally biased region" description="Polar residues" evidence="1">
    <location>
        <begin position="1"/>
        <end position="10"/>
    </location>
</feature>
<dbReference type="EMBL" id="KN831952">
    <property type="protein sequence ID" value="KIO10237.1"/>
    <property type="molecule type" value="Genomic_DNA"/>
</dbReference>
<evidence type="ECO:0000256" key="1">
    <source>
        <dbReference type="SAM" id="MobiDB-lite"/>
    </source>
</evidence>
<feature type="compositionally biased region" description="Polar residues" evidence="1">
    <location>
        <begin position="24"/>
        <end position="37"/>
    </location>
</feature>
<protein>
    <submittedName>
        <fullName evidence="2">Uncharacterized protein</fullName>
    </submittedName>
</protein>
<organism evidence="2 3">
    <name type="scientific">Pisolithus tinctorius Marx 270</name>
    <dbReference type="NCBI Taxonomy" id="870435"/>
    <lineage>
        <taxon>Eukaryota</taxon>
        <taxon>Fungi</taxon>
        <taxon>Dikarya</taxon>
        <taxon>Basidiomycota</taxon>
        <taxon>Agaricomycotina</taxon>
        <taxon>Agaricomycetes</taxon>
        <taxon>Agaricomycetidae</taxon>
        <taxon>Boletales</taxon>
        <taxon>Sclerodermatineae</taxon>
        <taxon>Pisolithaceae</taxon>
        <taxon>Pisolithus</taxon>
    </lineage>
</organism>
<evidence type="ECO:0000313" key="3">
    <source>
        <dbReference type="Proteomes" id="UP000054217"/>
    </source>
</evidence>
<dbReference type="Proteomes" id="UP000054217">
    <property type="component" value="Unassembled WGS sequence"/>
</dbReference>
<reference evidence="2 3" key="1">
    <citation type="submission" date="2014-04" db="EMBL/GenBank/DDBJ databases">
        <authorList>
            <consortium name="DOE Joint Genome Institute"/>
            <person name="Kuo A."/>
            <person name="Kohler A."/>
            <person name="Costa M.D."/>
            <person name="Nagy L.G."/>
            <person name="Floudas D."/>
            <person name="Copeland A."/>
            <person name="Barry K.W."/>
            <person name="Cichocki N."/>
            <person name="Veneault-Fourrey C."/>
            <person name="LaButti K."/>
            <person name="Lindquist E.A."/>
            <person name="Lipzen A."/>
            <person name="Lundell T."/>
            <person name="Morin E."/>
            <person name="Murat C."/>
            <person name="Sun H."/>
            <person name="Tunlid A."/>
            <person name="Henrissat B."/>
            <person name="Grigoriev I.V."/>
            <person name="Hibbett D.S."/>
            <person name="Martin F."/>
            <person name="Nordberg H.P."/>
            <person name="Cantor M.N."/>
            <person name="Hua S.X."/>
        </authorList>
    </citation>
    <scope>NUCLEOTIDE SEQUENCE [LARGE SCALE GENOMIC DNA]</scope>
    <source>
        <strain evidence="2 3">Marx 270</strain>
    </source>
</reference>
<dbReference type="AlphaFoldDB" id="A0A0C3KKV8"/>
<dbReference type="InParanoid" id="A0A0C3KKV8"/>
<keyword evidence="3" id="KW-1185">Reference proteome</keyword>
<accession>A0A0C3KKV8</accession>
<sequence length="86" mass="9360">MASTQPRSNYSLTPTPTSTLISPCGQTQTTTSASANLTPFKGAPVPRDPILLFEFSLGDHLEFGWIPATDGVYLAWLVRDTIQKCM</sequence>